<name>A0A6C2TVV5_PONDE</name>
<dbReference type="PANTHER" id="PTHR36173">
    <property type="entry name" value="RIBONUCLEASE VAPC16-RELATED"/>
    <property type="match status" value="1"/>
</dbReference>
<feature type="domain" description="PIN" evidence="1">
    <location>
        <begin position="3"/>
        <end position="119"/>
    </location>
</feature>
<gene>
    <name evidence="2" type="ORF">PDESU_00344</name>
</gene>
<dbReference type="InterPro" id="IPR041705">
    <property type="entry name" value="PIN_Sll0205"/>
</dbReference>
<accession>A0A6C2TVV5</accession>
<proteinExistence type="predicted"/>
<reference evidence="2 3" key="1">
    <citation type="submission" date="2019-04" db="EMBL/GenBank/DDBJ databases">
        <authorList>
            <person name="Van Vliet M D."/>
        </authorList>
    </citation>
    <scope>NUCLEOTIDE SEQUENCE [LARGE SCALE GENOMIC DNA]</scope>
    <source>
        <strain evidence="2 3">F1</strain>
    </source>
</reference>
<organism evidence="2 3">
    <name type="scientific">Pontiella desulfatans</name>
    <dbReference type="NCBI Taxonomy" id="2750659"/>
    <lineage>
        <taxon>Bacteria</taxon>
        <taxon>Pseudomonadati</taxon>
        <taxon>Kiritimatiellota</taxon>
        <taxon>Kiritimatiellia</taxon>
        <taxon>Kiritimatiellales</taxon>
        <taxon>Pontiellaceae</taxon>
        <taxon>Pontiella</taxon>
    </lineage>
</organism>
<protein>
    <submittedName>
        <fullName evidence="2">Ribonuclease VapC22</fullName>
    </submittedName>
</protein>
<dbReference type="Gene3D" id="3.40.50.1010">
    <property type="entry name" value="5'-nuclease"/>
    <property type="match status" value="1"/>
</dbReference>
<dbReference type="EMBL" id="CAAHFG010000001">
    <property type="protein sequence ID" value="VGO11798.1"/>
    <property type="molecule type" value="Genomic_DNA"/>
</dbReference>
<dbReference type="Pfam" id="PF01850">
    <property type="entry name" value="PIN"/>
    <property type="match status" value="1"/>
</dbReference>
<dbReference type="InterPro" id="IPR052919">
    <property type="entry name" value="TA_system_RNase"/>
</dbReference>
<evidence type="ECO:0000313" key="3">
    <source>
        <dbReference type="Proteomes" id="UP000366872"/>
    </source>
</evidence>
<dbReference type="InterPro" id="IPR002716">
    <property type="entry name" value="PIN_dom"/>
</dbReference>
<dbReference type="InterPro" id="IPR029060">
    <property type="entry name" value="PIN-like_dom_sf"/>
</dbReference>
<keyword evidence="3" id="KW-1185">Reference proteome</keyword>
<dbReference type="PANTHER" id="PTHR36173:SF1">
    <property type="entry name" value="RIBONUCLEASE VAPC22"/>
    <property type="match status" value="1"/>
</dbReference>
<dbReference type="RefSeq" id="WP_136077518.1">
    <property type="nucleotide sequence ID" value="NZ_CAAHFG010000001.1"/>
</dbReference>
<evidence type="ECO:0000313" key="2">
    <source>
        <dbReference type="EMBL" id="VGO11798.1"/>
    </source>
</evidence>
<dbReference type="AlphaFoldDB" id="A0A6C2TVV5"/>
<sequence>MLLLDTHALIWLATDLPQLTETAKSAIRYHAQELHVSAISALEISLLTKCEKLDWGKRPLSRFERALEHHCVKTVPIDAGIAWQSGQLPHIHRDPFDRIIIASAMAHGMTILTKDRTIPTYPKVKVVWE</sequence>
<dbReference type="Proteomes" id="UP000366872">
    <property type="component" value="Unassembled WGS sequence"/>
</dbReference>
<dbReference type="CDD" id="cd09872">
    <property type="entry name" value="PIN_Sll0205-like"/>
    <property type="match status" value="1"/>
</dbReference>
<dbReference type="SUPFAM" id="SSF88723">
    <property type="entry name" value="PIN domain-like"/>
    <property type="match status" value="1"/>
</dbReference>
<evidence type="ECO:0000259" key="1">
    <source>
        <dbReference type="Pfam" id="PF01850"/>
    </source>
</evidence>